<dbReference type="GeneID" id="20312440"/>
<dbReference type="InterPro" id="IPR003903">
    <property type="entry name" value="UIM_dom"/>
</dbReference>
<dbReference type="Pfam" id="PF13519">
    <property type="entry name" value="VWA_2"/>
    <property type="match status" value="1"/>
</dbReference>
<gene>
    <name evidence="5" type="ORF">HMPREF1120_07801</name>
</gene>
<dbReference type="GO" id="GO:0036435">
    <property type="term" value="F:K48-linked polyubiquitin modification-dependent protein binding"/>
    <property type="evidence" value="ECO:0007669"/>
    <property type="project" value="UniProtKB-ARBA"/>
</dbReference>
<dbReference type="VEuPathDB" id="FungiDB:HMPREF1120_07801"/>
<protein>
    <submittedName>
        <fullName evidence="5">26S proteasome regulatory subunit N10</fullName>
    </submittedName>
</protein>
<dbReference type="EMBL" id="JH226135">
    <property type="protein sequence ID" value="EHY59819.1"/>
    <property type="molecule type" value="Genomic_DNA"/>
</dbReference>
<organism evidence="5 6">
    <name type="scientific">Exophiala dermatitidis (strain ATCC 34100 / CBS 525.76 / NIH/UT8656)</name>
    <name type="common">Black yeast</name>
    <name type="synonym">Wangiella dermatitidis</name>
    <dbReference type="NCBI Taxonomy" id="858893"/>
    <lineage>
        <taxon>Eukaryota</taxon>
        <taxon>Fungi</taxon>
        <taxon>Dikarya</taxon>
        <taxon>Ascomycota</taxon>
        <taxon>Pezizomycotina</taxon>
        <taxon>Eurotiomycetes</taxon>
        <taxon>Chaetothyriomycetidae</taxon>
        <taxon>Chaetothyriales</taxon>
        <taxon>Herpotrichiellaceae</taxon>
        <taxon>Exophiala</taxon>
    </lineage>
</organism>
<dbReference type="GO" id="GO:0005829">
    <property type="term" value="C:cytosol"/>
    <property type="evidence" value="ECO:0007669"/>
    <property type="project" value="TreeGrafter"/>
</dbReference>
<dbReference type="HOGENOM" id="CLU_033293_1_0_1"/>
<dbReference type="STRING" id="858893.H6C5G1"/>
<dbReference type="InterPro" id="IPR027040">
    <property type="entry name" value="PSMD4"/>
</dbReference>
<evidence type="ECO:0000256" key="1">
    <source>
        <dbReference type="ARBA" id="ARBA00005574"/>
    </source>
</evidence>
<feature type="region of interest" description="Disordered" evidence="3">
    <location>
        <begin position="206"/>
        <end position="237"/>
    </location>
</feature>
<keyword evidence="2 5" id="KW-0647">Proteasome</keyword>
<dbReference type="PANTHER" id="PTHR10223">
    <property type="entry name" value="26S PROTEASOME NON-ATPASE REGULATORY SUBUNIT 4"/>
    <property type="match status" value="1"/>
</dbReference>
<sequence length="315" mass="33420">MVLEATMIVVDNSEASRNGDYLPNRFSAQSEAVSLIFNAKTSANPESAVGLMSMAGTGPTVLTTPTTNYGALLSGLHDTKIKGHIRLGTAISVAMLALKHRANKSQRQRVVVLICSELDPKFGDKNDTEKELVKLAKKCKKNNVSVDFVAFGDALESNTKSILEKFIEAVGGSSGEGNHLAVIPPGPGLLSDSLITTPIINMGGDAGHGGSGMEGVETGGGEGAGGAAGFEFGVDPSADPELAMALRMSMEEEQNRLERERRAREEQERQAGDRMETITEEGQGQQQQQQQSTNGEAQGNSTDSKQPTVEDDKKE</sequence>
<evidence type="ECO:0000313" key="5">
    <source>
        <dbReference type="EMBL" id="EHY59819.1"/>
    </source>
</evidence>
<dbReference type="PROSITE" id="PS50330">
    <property type="entry name" value="UIM"/>
    <property type="match status" value="1"/>
</dbReference>
<dbReference type="FunCoup" id="H6C5G1">
    <property type="interactions" value="961"/>
</dbReference>
<dbReference type="Proteomes" id="UP000007304">
    <property type="component" value="Unassembled WGS sequence"/>
</dbReference>
<dbReference type="SMART" id="SM00327">
    <property type="entry name" value="VWA"/>
    <property type="match status" value="1"/>
</dbReference>
<dbReference type="Gene3D" id="3.40.50.410">
    <property type="entry name" value="von Willebrand factor, type A domain"/>
    <property type="match status" value="1"/>
</dbReference>
<dbReference type="GO" id="GO:0005634">
    <property type="term" value="C:nucleus"/>
    <property type="evidence" value="ECO:0007669"/>
    <property type="project" value="TreeGrafter"/>
</dbReference>
<dbReference type="SUPFAM" id="SSF53300">
    <property type="entry name" value="vWA-like"/>
    <property type="match status" value="1"/>
</dbReference>
<dbReference type="PANTHER" id="PTHR10223:SF0">
    <property type="entry name" value="26S PROTEASOME NON-ATPASE REGULATORY SUBUNIT 4"/>
    <property type="match status" value="1"/>
</dbReference>
<dbReference type="GO" id="GO:0043161">
    <property type="term" value="P:proteasome-mediated ubiquitin-dependent protein catabolic process"/>
    <property type="evidence" value="ECO:0007669"/>
    <property type="project" value="TreeGrafter"/>
</dbReference>
<dbReference type="RefSeq" id="XP_009160280.1">
    <property type="nucleotide sequence ID" value="XM_009162032.1"/>
</dbReference>
<dbReference type="InParanoid" id="H6C5G1"/>
<feature type="region of interest" description="Disordered" evidence="3">
    <location>
        <begin position="251"/>
        <end position="315"/>
    </location>
</feature>
<reference evidence="5" key="1">
    <citation type="submission" date="2011-07" db="EMBL/GenBank/DDBJ databases">
        <title>The Genome Sequence of Exophiala (Wangiella) dermatitidis NIH/UT8656.</title>
        <authorList>
            <consortium name="The Broad Institute Genome Sequencing Platform"/>
            <person name="Cuomo C."/>
            <person name="Wang Z."/>
            <person name="Hunicke-Smith S."/>
            <person name="Szanislo P.J."/>
            <person name="Earl A."/>
            <person name="Young S.K."/>
            <person name="Zeng Q."/>
            <person name="Gargeya S."/>
            <person name="Fitzgerald M."/>
            <person name="Haas B."/>
            <person name="Abouelleil A."/>
            <person name="Alvarado L."/>
            <person name="Arachchi H.M."/>
            <person name="Berlin A."/>
            <person name="Brown A."/>
            <person name="Chapman S.B."/>
            <person name="Chen Z."/>
            <person name="Dunbar C."/>
            <person name="Freedman E."/>
            <person name="Gearin G."/>
            <person name="Gellesch M."/>
            <person name="Goldberg J."/>
            <person name="Griggs A."/>
            <person name="Gujja S."/>
            <person name="Heiman D."/>
            <person name="Howarth C."/>
            <person name="Larson L."/>
            <person name="Lui A."/>
            <person name="MacDonald P.J.P."/>
            <person name="Montmayeur A."/>
            <person name="Murphy C."/>
            <person name="Neiman D."/>
            <person name="Pearson M."/>
            <person name="Priest M."/>
            <person name="Roberts A."/>
            <person name="Saif S."/>
            <person name="Shea T."/>
            <person name="Shenoy N."/>
            <person name="Sisk P."/>
            <person name="Stolte C."/>
            <person name="Sykes S."/>
            <person name="Wortman J."/>
            <person name="Nusbaum C."/>
            <person name="Birren B."/>
        </authorList>
    </citation>
    <scope>NUCLEOTIDE SEQUENCE</scope>
    <source>
        <strain evidence="5">NIH/UT8656</strain>
    </source>
</reference>
<dbReference type="AlphaFoldDB" id="H6C5G1"/>
<dbReference type="PROSITE" id="PS50234">
    <property type="entry name" value="VWFA"/>
    <property type="match status" value="1"/>
</dbReference>
<feature type="compositionally biased region" description="Polar residues" evidence="3">
    <location>
        <begin position="292"/>
        <end position="307"/>
    </location>
</feature>
<keyword evidence="6" id="KW-1185">Reference proteome</keyword>
<feature type="compositionally biased region" description="Low complexity" evidence="3">
    <location>
        <begin position="282"/>
        <end position="291"/>
    </location>
</feature>
<dbReference type="InterPro" id="IPR002035">
    <property type="entry name" value="VWF_A"/>
</dbReference>
<dbReference type="eggNOG" id="KOG2884">
    <property type="taxonomic scope" value="Eukaryota"/>
</dbReference>
<evidence type="ECO:0000256" key="3">
    <source>
        <dbReference type="SAM" id="MobiDB-lite"/>
    </source>
</evidence>
<dbReference type="FunFam" id="3.40.50.410:FF:000005">
    <property type="entry name" value="26S proteasome non-ATPase regulatory subunit 4"/>
    <property type="match status" value="1"/>
</dbReference>
<evidence type="ECO:0000259" key="4">
    <source>
        <dbReference type="PROSITE" id="PS50234"/>
    </source>
</evidence>
<feature type="compositionally biased region" description="Basic and acidic residues" evidence="3">
    <location>
        <begin position="251"/>
        <end position="277"/>
    </location>
</feature>
<dbReference type="InterPro" id="IPR036465">
    <property type="entry name" value="vWFA_dom_sf"/>
</dbReference>
<name>H6C5G1_EXODN</name>
<dbReference type="GO" id="GO:0008540">
    <property type="term" value="C:proteasome regulatory particle, base subcomplex"/>
    <property type="evidence" value="ECO:0007669"/>
    <property type="project" value="TreeGrafter"/>
</dbReference>
<accession>H6C5G1</accession>
<evidence type="ECO:0000256" key="2">
    <source>
        <dbReference type="ARBA" id="ARBA00022942"/>
    </source>
</evidence>
<dbReference type="OrthoDB" id="1731724at2759"/>
<evidence type="ECO:0000313" key="6">
    <source>
        <dbReference type="Proteomes" id="UP000007304"/>
    </source>
</evidence>
<feature type="domain" description="VWFA" evidence="4">
    <location>
        <begin position="5"/>
        <end position="199"/>
    </location>
</feature>
<proteinExistence type="inferred from homology"/>
<dbReference type="OMA" id="QMSMQDQ"/>
<comment type="similarity">
    <text evidence="1">Belongs to the proteasome subunit S5A family.</text>
</comment>
<feature type="compositionally biased region" description="Gly residues" evidence="3">
    <location>
        <begin position="206"/>
        <end position="228"/>
    </location>
</feature>
<dbReference type="Gene3D" id="1.10.287.3990">
    <property type="match status" value="1"/>
</dbReference>